<feature type="compositionally biased region" description="Basic and acidic residues" evidence="8">
    <location>
        <begin position="885"/>
        <end position="897"/>
    </location>
</feature>
<feature type="transmembrane region" description="Helical" evidence="9">
    <location>
        <begin position="1117"/>
        <end position="1136"/>
    </location>
</feature>
<dbReference type="PANTHER" id="PTHR31503">
    <property type="entry name" value="VACUOLAR CALCIUM ION TRANSPORTER"/>
    <property type="match status" value="1"/>
</dbReference>
<feature type="region of interest" description="Disordered" evidence="8">
    <location>
        <begin position="885"/>
        <end position="934"/>
    </location>
</feature>
<proteinExistence type="inferred from homology"/>
<keyword evidence="13" id="KW-1185">Reference proteome</keyword>
<evidence type="ECO:0000256" key="1">
    <source>
        <dbReference type="ARBA" id="ARBA00004127"/>
    </source>
</evidence>
<dbReference type="Gene3D" id="1.20.1420.30">
    <property type="entry name" value="NCX, central ion-binding region"/>
    <property type="match status" value="2"/>
</dbReference>
<evidence type="ECO:0000256" key="6">
    <source>
        <dbReference type="ARBA" id="ARBA00023065"/>
    </source>
</evidence>
<evidence type="ECO:0000313" key="13">
    <source>
        <dbReference type="Proteomes" id="UP000309340"/>
    </source>
</evidence>
<comment type="caution">
    <text evidence="12">The sequence shown here is derived from an EMBL/GenBank/DDBJ whole genome shotgun (WGS) entry which is preliminary data.</text>
</comment>
<dbReference type="STRING" id="329884.A0A4U0XD92"/>
<feature type="transmembrane region" description="Helical" evidence="9">
    <location>
        <begin position="471"/>
        <end position="492"/>
    </location>
</feature>
<evidence type="ECO:0000259" key="11">
    <source>
        <dbReference type="Pfam" id="PF03733"/>
    </source>
</evidence>
<protein>
    <submittedName>
        <fullName evidence="12">Uncharacterized protein</fullName>
    </submittedName>
</protein>
<keyword evidence="3" id="KW-0813">Transport</keyword>
<dbReference type="Pfam" id="PF01699">
    <property type="entry name" value="Na_Ca_ex"/>
    <property type="match status" value="2"/>
</dbReference>
<keyword evidence="7 9" id="KW-0472">Membrane</keyword>
<evidence type="ECO:0000256" key="9">
    <source>
        <dbReference type="SAM" id="Phobius"/>
    </source>
</evidence>
<feature type="compositionally biased region" description="Low complexity" evidence="8">
    <location>
        <begin position="23"/>
        <end position="53"/>
    </location>
</feature>
<evidence type="ECO:0000256" key="4">
    <source>
        <dbReference type="ARBA" id="ARBA00022692"/>
    </source>
</evidence>
<gene>
    <name evidence="12" type="ORF">B0A55_05647</name>
</gene>
<dbReference type="AlphaFoldDB" id="A0A4U0XD92"/>
<feature type="compositionally biased region" description="Low complexity" evidence="8">
    <location>
        <begin position="90"/>
        <end position="105"/>
    </location>
</feature>
<feature type="transmembrane region" description="Helical" evidence="9">
    <location>
        <begin position="773"/>
        <end position="793"/>
    </location>
</feature>
<dbReference type="InterPro" id="IPR005185">
    <property type="entry name" value="YccF"/>
</dbReference>
<feature type="domain" description="Sodium/calcium exchanger membrane region" evidence="10">
    <location>
        <begin position="607"/>
        <end position="790"/>
    </location>
</feature>
<dbReference type="Proteomes" id="UP000309340">
    <property type="component" value="Unassembled WGS sequence"/>
</dbReference>
<dbReference type="GO" id="GO:0012505">
    <property type="term" value="C:endomembrane system"/>
    <property type="evidence" value="ECO:0007669"/>
    <property type="project" value="UniProtKB-SubCell"/>
</dbReference>
<accession>A0A4U0XD92</accession>
<evidence type="ECO:0000256" key="3">
    <source>
        <dbReference type="ARBA" id="ARBA00022448"/>
    </source>
</evidence>
<dbReference type="GO" id="GO:0005774">
    <property type="term" value="C:vacuolar membrane"/>
    <property type="evidence" value="ECO:0007669"/>
    <property type="project" value="UniProtKB-ARBA"/>
</dbReference>
<feature type="compositionally biased region" description="Acidic residues" evidence="8">
    <location>
        <begin position="209"/>
        <end position="247"/>
    </location>
</feature>
<keyword evidence="6" id="KW-0406">Ion transport</keyword>
<evidence type="ECO:0000256" key="5">
    <source>
        <dbReference type="ARBA" id="ARBA00022989"/>
    </source>
</evidence>
<feature type="transmembrane region" description="Helical" evidence="9">
    <location>
        <begin position="670"/>
        <end position="692"/>
    </location>
</feature>
<dbReference type="InterPro" id="IPR044880">
    <property type="entry name" value="NCX_ion-bd_dom_sf"/>
</dbReference>
<feature type="region of interest" description="Disordered" evidence="8">
    <location>
        <begin position="968"/>
        <end position="1037"/>
    </location>
</feature>
<feature type="transmembrane region" description="Helical" evidence="9">
    <location>
        <begin position="704"/>
        <end position="724"/>
    </location>
</feature>
<keyword evidence="5 9" id="KW-1133">Transmembrane helix</keyword>
<name>A0A4U0XD92_9PEZI</name>
<keyword evidence="4 9" id="KW-0812">Transmembrane</keyword>
<feature type="compositionally biased region" description="Basic and acidic residues" evidence="8">
    <location>
        <begin position="994"/>
        <end position="1004"/>
    </location>
</feature>
<feature type="transmembrane region" description="Helical" evidence="9">
    <location>
        <begin position="636"/>
        <end position="658"/>
    </location>
</feature>
<organism evidence="12 13">
    <name type="scientific">Friedmanniomyces simplex</name>
    <dbReference type="NCBI Taxonomy" id="329884"/>
    <lineage>
        <taxon>Eukaryota</taxon>
        <taxon>Fungi</taxon>
        <taxon>Dikarya</taxon>
        <taxon>Ascomycota</taxon>
        <taxon>Pezizomycotina</taxon>
        <taxon>Dothideomycetes</taxon>
        <taxon>Dothideomycetidae</taxon>
        <taxon>Mycosphaerellales</taxon>
        <taxon>Teratosphaeriaceae</taxon>
        <taxon>Friedmanniomyces</taxon>
    </lineage>
</organism>
<evidence type="ECO:0000313" key="12">
    <source>
        <dbReference type="EMBL" id="TKA73947.1"/>
    </source>
</evidence>
<feature type="compositionally biased region" description="Polar residues" evidence="8">
    <location>
        <begin position="67"/>
        <end position="83"/>
    </location>
</feature>
<dbReference type="GO" id="GO:0006874">
    <property type="term" value="P:intracellular calcium ion homeostasis"/>
    <property type="evidence" value="ECO:0007669"/>
    <property type="project" value="TreeGrafter"/>
</dbReference>
<sequence length="1237" mass="135193">MSAEDDDEARPVSRTATQDHAPDTTTTMPDTRRTSTSSAGGPSMQASQASMMSEGTRRQRPRPLDYGSTQSSTPNRLTTTMSPQGMGGAPSMTPRRPTSRRMPSSAAPHRGQAFSVDDDPDEVDKDLKLERTQSKSVVPQQRDRQLRRQQSTLRRRPTAAAQPPTLKTVESEERDEEVIVSGNDAAASAVPPQADGNGEPSSEETLHGEEEEEEQEEEEEPTTGEDDDDDESSNNDDSDDDDDADLSDAESFTLKDRQEAINETHPFGIRIWKPALYKKNRSVTRNAEGDIHSAPGGNVSRWLFVFNILWTLIFGWWLAFLAGIGGIINLVLYMTLGIESCHDYGRVLLNLAHYLFYPFGKYVELERDEAYLAEDEGEGRSITEYERWQTGDLEEGRLFFGPTDINRSIIGRRRDEVEDLDLPADETDSLLGPRRRGGGSLGRDAASPSSPGNNAHKSRAKKRLFGRGKWNLGRVVFFLSFYFLITPCLFLVSGVCWFLVFTIPMGKVTLLVFYHMRRHPLALSFHTDSHYARLGTTALGQRNNTTGNSAILLCTYRAVGLKYWKYTIDGTNIFLINLLGLVVFAILDYFVLYSALGIRNALTSPGVVFALALASIIPLAYFIGQAVASISAQSSMGVGATINAFFSTVVEVFLYCVALKQGKAQLVEGSIIGSIFAGILFLPGLSMCFGALKRKTQRFNVRSAGVTSTMLLFAVIGAFGPTLFYQIYGSHELKCHQCVVVDPEDGDCRRCFFAQVPAIAADDRFYVQAVRPYIWFASLLLFLSYGVGLLFTLRTHAAVIWNNEPEEKGREGGSNINKGDEGGRHPLAPDVVGGAARPGISRGETTGTVGSLAGGNVRESQMYKRILNQSLRQAGLQSLSGTVKRRDFVDAEDERAPTKSAADQQQQQQQQTQQIPFLIPPKTPAEGDSASAKSVRIHGLSVEDGRALMQQMAEMSATAATVAARDATRAPRKAQMMATTATTASGGHGRHHSKDGGGGKDGSIHEATPVDSTTKPSADDHAITPAPAAAPTGGHDAPNWSRTKSAVILLTATLAYAIIAEILVDTVDAVLTHIDLDEKFLGITLFALVPNTTEFLNAISFAMNGNVALSMEIGSSYALQVMLLQIPCLVLFSAVYGRYIDPQDVMDHTFSLIFPQWDMVTVILGVFLMGWVVGEGKSNYFKGSTLIFTYLVFIVGFWFSGFTDVDSRGVNRYDTLALGSRVETFRTIGRGKSGIAY</sequence>
<feature type="transmembrane region" description="Helical" evidence="9">
    <location>
        <begin position="1157"/>
        <end position="1174"/>
    </location>
</feature>
<feature type="domain" description="Inner membrane component" evidence="11">
    <location>
        <begin position="305"/>
        <end position="361"/>
    </location>
</feature>
<reference evidence="12 13" key="1">
    <citation type="submission" date="2017-03" db="EMBL/GenBank/DDBJ databases">
        <title>Genomes of endolithic fungi from Antarctica.</title>
        <authorList>
            <person name="Coleine C."/>
            <person name="Masonjones S."/>
            <person name="Stajich J.E."/>
        </authorList>
    </citation>
    <scope>NUCLEOTIDE SEQUENCE [LARGE SCALE GENOMIC DNA]</scope>
    <source>
        <strain evidence="12 13">CCFEE 5184</strain>
    </source>
</reference>
<feature type="transmembrane region" description="Helical" evidence="9">
    <location>
        <begin position="573"/>
        <end position="596"/>
    </location>
</feature>
<dbReference type="InterPro" id="IPR004713">
    <property type="entry name" value="CaH_exchang"/>
</dbReference>
<dbReference type="InterPro" id="IPR004837">
    <property type="entry name" value="NaCa_Exmemb"/>
</dbReference>
<evidence type="ECO:0000256" key="8">
    <source>
        <dbReference type="SAM" id="MobiDB-lite"/>
    </source>
</evidence>
<dbReference type="Pfam" id="PF03733">
    <property type="entry name" value="YccF"/>
    <property type="match status" value="1"/>
</dbReference>
<comment type="similarity">
    <text evidence="2">Belongs to the Ca(2+):cation antiporter (CaCA) (TC 2.A.19) family.</text>
</comment>
<feature type="transmembrane region" description="Helical" evidence="9">
    <location>
        <begin position="1180"/>
        <end position="1199"/>
    </location>
</feature>
<evidence type="ECO:0000259" key="10">
    <source>
        <dbReference type="Pfam" id="PF01699"/>
    </source>
</evidence>
<feature type="compositionally biased region" description="Low complexity" evidence="8">
    <location>
        <begin position="1023"/>
        <end position="1037"/>
    </location>
</feature>
<evidence type="ECO:0000256" key="2">
    <source>
        <dbReference type="ARBA" id="ARBA00008170"/>
    </source>
</evidence>
<evidence type="ECO:0000256" key="7">
    <source>
        <dbReference type="ARBA" id="ARBA00023136"/>
    </source>
</evidence>
<dbReference type="EMBL" id="NAJQ01000245">
    <property type="protein sequence ID" value="TKA73947.1"/>
    <property type="molecule type" value="Genomic_DNA"/>
</dbReference>
<feature type="transmembrane region" description="Helical" evidence="9">
    <location>
        <begin position="302"/>
        <end position="332"/>
    </location>
</feature>
<feature type="transmembrane region" description="Helical" evidence="9">
    <location>
        <begin position="602"/>
        <end position="624"/>
    </location>
</feature>
<feature type="region of interest" description="Disordered" evidence="8">
    <location>
        <begin position="806"/>
        <end position="827"/>
    </location>
</feature>
<feature type="region of interest" description="Disordered" evidence="8">
    <location>
        <begin position="1"/>
        <end position="247"/>
    </location>
</feature>
<feature type="domain" description="Sodium/calcium exchanger membrane region" evidence="10">
    <location>
        <begin position="1045"/>
        <end position="1198"/>
    </location>
</feature>
<dbReference type="PANTHER" id="PTHR31503:SF10">
    <property type="entry name" value="VNX1 PROTEIN"/>
    <property type="match status" value="1"/>
</dbReference>
<feature type="compositionally biased region" description="Low complexity" evidence="8">
    <location>
        <begin position="904"/>
        <end position="914"/>
    </location>
</feature>
<comment type="subcellular location">
    <subcellularLocation>
        <location evidence="1">Endomembrane system</location>
        <topology evidence="1">Multi-pass membrane protein</topology>
    </subcellularLocation>
</comment>
<feature type="transmembrane region" description="Helical" evidence="9">
    <location>
        <begin position="498"/>
        <end position="516"/>
    </location>
</feature>
<dbReference type="OrthoDB" id="16982at2759"/>
<feature type="region of interest" description="Disordered" evidence="8">
    <location>
        <begin position="425"/>
        <end position="459"/>
    </location>
</feature>
<feature type="compositionally biased region" description="Low complexity" evidence="8">
    <location>
        <begin position="974"/>
        <end position="985"/>
    </location>
</feature>
<dbReference type="GO" id="GO:0015369">
    <property type="term" value="F:calcium:proton antiporter activity"/>
    <property type="evidence" value="ECO:0007669"/>
    <property type="project" value="TreeGrafter"/>
</dbReference>
<dbReference type="FunFam" id="1.20.1420.30:FF:000017">
    <property type="entry name" value="Calcium permease family membrane transporter"/>
    <property type="match status" value="1"/>
</dbReference>
<feature type="transmembrane region" description="Helical" evidence="9">
    <location>
        <begin position="1046"/>
        <end position="1064"/>
    </location>
</feature>